<proteinExistence type="predicted"/>
<gene>
    <name evidence="6" type="ORF">STAS_20896</name>
</gene>
<sequence length="150" mass="17352">MVITGHWIDSQWRLQKRVLNFVHISPPRRGVEIADFVFKCLQEWGIESKIYTVSVDNASNNGTALRALKDIFSKNKFLLAKGKLFHVRCCAHIINLMVQDGIGELKDIVDVIRSKVDFINKTDGRRLLFAQIFQQLHLPEKVLIYDCKTR</sequence>
<reference evidence="7" key="1">
    <citation type="journal article" date="2019" name="Curr. Biol.">
        <title>Genome Sequence of Striga asiatica Provides Insight into the Evolution of Plant Parasitism.</title>
        <authorList>
            <person name="Yoshida S."/>
            <person name="Kim S."/>
            <person name="Wafula E.K."/>
            <person name="Tanskanen J."/>
            <person name="Kim Y.M."/>
            <person name="Honaas L."/>
            <person name="Yang Z."/>
            <person name="Spallek T."/>
            <person name="Conn C.E."/>
            <person name="Ichihashi Y."/>
            <person name="Cheong K."/>
            <person name="Cui S."/>
            <person name="Der J.P."/>
            <person name="Gundlach H."/>
            <person name="Jiao Y."/>
            <person name="Hori C."/>
            <person name="Ishida J.K."/>
            <person name="Kasahara H."/>
            <person name="Kiba T."/>
            <person name="Kim M.S."/>
            <person name="Koo N."/>
            <person name="Laohavisit A."/>
            <person name="Lee Y.H."/>
            <person name="Lumba S."/>
            <person name="McCourt P."/>
            <person name="Mortimer J.C."/>
            <person name="Mutuku J.M."/>
            <person name="Nomura T."/>
            <person name="Sasaki-Sekimoto Y."/>
            <person name="Seto Y."/>
            <person name="Wang Y."/>
            <person name="Wakatake T."/>
            <person name="Sakakibara H."/>
            <person name="Demura T."/>
            <person name="Yamaguchi S."/>
            <person name="Yoneyama K."/>
            <person name="Manabe R.I."/>
            <person name="Nelson D.C."/>
            <person name="Schulman A.H."/>
            <person name="Timko M.P."/>
            <person name="dePamphilis C.W."/>
            <person name="Choi D."/>
            <person name="Shirasu K."/>
        </authorList>
    </citation>
    <scope>NUCLEOTIDE SEQUENCE [LARGE SCALE GENOMIC DNA]</scope>
    <source>
        <strain evidence="7">cv. UVA1</strain>
    </source>
</reference>
<keyword evidence="3" id="KW-0863">Zinc-finger</keyword>
<dbReference type="InterPro" id="IPR052035">
    <property type="entry name" value="ZnF_BED_domain_contain"/>
</dbReference>
<dbReference type="GO" id="GO:0008270">
    <property type="term" value="F:zinc ion binding"/>
    <property type="evidence" value="ECO:0007669"/>
    <property type="project" value="UniProtKB-KW"/>
</dbReference>
<dbReference type="GO" id="GO:0005634">
    <property type="term" value="C:nucleus"/>
    <property type="evidence" value="ECO:0007669"/>
    <property type="project" value="UniProtKB-SubCell"/>
</dbReference>
<evidence type="ECO:0000256" key="1">
    <source>
        <dbReference type="ARBA" id="ARBA00004123"/>
    </source>
</evidence>
<comment type="subcellular location">
    <subcellularLocation>
        <location evidence="1">Nucleus</location>
    </subcellularLocation>
</comment>
<evidence type="ECO:0000256" key="4">
    <source>
        <dbReference type="ARBA" id="ARBA00022833"/>
    </source>
</evidence>
<dbReference type="Proteomes" id="UP000325081">
    <property type="component" value="Unassembled WGS sequence"/>
</dbReference>
<evidence type="ECO:0000256" key="2">
    <source>
        <dbReference type="ARBA" id="ARBA00022723"/>
    </source>
</evidence>
<dbReference type="AlphaFoldDB" id="A0A5A7QGE2"/>
<comment type="caution">
    <text evidence="6">The sequence shown here is derived from an EMBL/GenBank/DDBJ whole genome shotgun (WGS) entry which is preliminary data.</text>
</comment>
<dbReference type="PANTHER" id="PTHR46481">
    <property type="entry name" value="ZINC FINGER BED DOMAIN-CONTAINING PROTEIN 4"/>
    <property type="match status" value="1"/>
</dbReference>
<dbReference type="OrthoDB" id="2610923at2759"/>
<dbReference type="InterPro" id="IPR012337">
    <property type="entry name" value="RNaseH-like_sf"/>
</dbReference>
<keyword evidence="7" id="KW-1185">Reference proteome</keyword>
<evidence type="ECO:0000256" key="5">
    <source>
        <dbReference type="ARBA" id="ARBA00023242"/>
    </source>
</evidence>
<accession>A0A5A7QGE2</accession>
<evidence type="ECO:0000313" key="6">
    <source>
        <dbReference type="EMBL" id="GER44018.1"/>
    </source>
</evidence>
<protein>
    <submittedName>
        <fullName evidence="6">BED zinc finger</fullName>
    </submittedName>
</protein>
<evidence type="ECO:0000256" key="3">
    <source>
        <dbReference type="ARBA" id="ARBA00022771"/>
    </source>
</evidence>
<keyword evidence="5" id="KW-0539">Nucleus</keyword>
<keyword evidence="2" id="KW-0479">Metal-binding</keyword>
<name>A0A5A7QGE2_STRAF</name>
<dbReference type="SUPFAM" id="SSF53098">
    <property type="entry name" value="Ribonuclease H-like"/>
    <property type="match status" value="1"/>
</dbReference>
<dbReference type="PANTHER" id="PTHR46481:SF10">
    <property type="entry name" value="ZINC FINGER BED DOMAIN-CONTAINING PROTEIN 39"/>
    <property type="match status" value="1"/>
</dbReference>
<evidence type="ECO:0000313" key="7">
    <source>
        <dbReference type="Proteomes" id="UP000325081"/>
    </source>
</evidence>
<organism evidence="6 7">
    <name type="scientific">Striga asiatica</name>
    <name type="common">Asiatic witchweed</name>
    <name type="synonym">Buchnera asiatica</name>
    <dbReference type="NCBI Taxonomy" id="4170"/>
    <lineage>
        <taxon>Eukaryota</taxon>
        <taxon>Viridiplantae</taxon>
        <taxon>Streptophyta</taxon>
        <taxon>Embryophyta</taxon>
        <taxon>Tracheophyta</taxon>
        <taxon>Spermatophyta</taxon>
        <taxon>Magnoliopsida</taxon>
        <taxon>eudicotyledons</taxon>
        <taxon>Gunneridae</taxon>
        <taxon>Pentapetalae</taxon>
        <taxon>asterids</taxon>
        <taxon>lamiids</taxon>
        <taxon>Lamiales</taxon>
        <taxon>Orobanchaceae</taxon>
        <taxon>Buchnereae</taxon>
        <taxon>Striga</taxon>
    </lineage>
</organism>
<dbReference type="EMBL" id="BKCP01006848">
    <property type="protein sequence ID" value="GER44018.1"/>
    <property type="molecule type" value="Genomic_DNA"/>
</dbReference>
<keyword evidence="4" id="KW-0862">Zinc</keyword>